<sequence>MPPSPPNTLPMNDGTTSPPRALTEAEQLLKAEQRQVWEVDRTNLQASHPFIGSLAAKLILVPVIDSRLPTMMTDGHHLFANAHFTTGLTPAARHFLIAHAIAHCIGGHFLPVRKRDIHRWNLACEHIANYLALLEGIALPTTAILYPSQAGKNVMEVYDWLEDHPCLAQDRPVDLHPSDAWLPLSLATVQDPDYRPVPPQATPARHWRELALKSAINANSGTTRMRDYLAMLTFNECEARKCS</sequence>
<comment type="caution">
    <text evidence="2">The sequence shown here is derived from an EMBL/GenBank/DDBJ whole genome shotgun (WGS) entry which is preliminary data.</text>
</comment>
<name>S2KPP7_LITA3</name>
<dbReference type="STRING" id="1121939.L861_08680"/>
<dbReference type="OrthoDB" id="9761650at2"/>
<gene>
    <name evidence="2" type="ORF">L861_08680</name>
</gene>
<proteinExistence type="predicted"/>
<accession>S2KPP7</accession>
<dbReference type="Pfam" id="PF13203">
    <property type="entry name" value="DUF2201_N"/>
    <property type="match status" value="1"/>
</dbReference>
<keyword evidence="3" id="KW-1185">Reference proteome</keyword>
<feature type="domain" description="Putative metallopeptidase" evidence="1">
    <location>
        <begin position="43"/>
        <end position="144"/>
    </location>
</feature>
<dbReference type="Proteomes" id="UP000014463">
    <property type="component" value="Unassembled WGS sequence"/>
</dbReference>
<reference evidence="2 3" key="1">
    <citation type="journal article" date="2013" name="Genome Announc.">
        <title>Draft genome sequence of the moderately halophilic gammaproteobacterium Halomonas anticariensis FP35.</title>
        <authorList>
            <person name="Tahrioui A."/>
            <person name="Quesada E."/>
            <person name="Llamas I."/>
        </authorList>
    </citation>
    <scope>NUCLEOTIDE SEQUENCE [LARGE SCALE GENOMIC DNA]</scope>
    <source>
        <strain evidence="3">DSM 16096 / CECT 5854 / LMG 22089 / FP35</strain>
    </source>
</reference>
<dbReference type="AlphaFoldDB" id="S2KPP7"/>
<evidence type="ECO:0000313" key="3">
    <source>
        <dbReference type="Proteomes" id="UP000014463"/>
    </source>
</evidence>
<evidence type="ECO:0000259" key="1">
    <source>
        <dbReference type="Pfam" id="PF13203"/>
    </source>
</evidence>
<organism evidence="2 3">
    <name type="scientific">Litchfieldella anticariensis (strain DSM 16096 / CECT 5854 / CIP 108499 / LMG 22089 / FP35)</name>
    <name type="common">Halomonas anticariensis</name>
    <dbReference type="NCBI Taxonomy" id="1121939"/>
    <lineage>
        <taxon>Bacteria</taxon>
        <taxon>Pseudomonadati</taxon>
        <taxon>Pseudomonadota</taxon>
        <taxon>Gammaproteobacteria</taxon>
        <taxon>Oceanospirillales</taxon>
        <taxon>Halomonadaceae</taxon>
        <taxon>Litchfieldella</taxon>
    </lineage>
</organism>
<dbReference type="InterPro" id="IPR025154">
    <property type="entry name" value="Put_metallopeptidase_dom"/>
</dbReference>
<dbReference type="RefSeq" id="WP_016416348.1">
    <property type="nucleotide sequence ID" value="NZ_AUAB01000002.1"/>
</dbReference>
<dbReference type="eggNOG" id="COG3864">
    <property type="taxonomic scope" value="Bacteria"/>
</dbReference>
<dbReference type="PATRIC" id="fig|1121939.11.peg.1844"/>
<dbReference type="EMBL" id="ASTJ01000024">
    <property type="protein sequence ID" value="EPC02438.1"/>
    <property type="molecule type" value="Genomic_DNA"/>
</dbReference>
<evidence type="ECO:0000313" key="2">
    <source>
        <dbReference type="EMBL" id="EPC02438.1"/>
    </source>
</evidence>
<protein>
    <recommendedName>
        <fullName evidence="1">Putative metallopeptidase domain-containing protein</fullName>
    </recommendedName>
</protein>